<dbReference type="EMBL" id="MJFZ01001402">
    <property type="protein sequence ID" value="RAW22180.1"/>
    <property type="molecule type" value="Genomic_DNA"/>
</dbReference>
<evidence type="ECO:0000313" key="2">
    <source>
        <dbReference type="EMBL" id="RAW22180.1"/>
    </source>
</evidence>
<dbReference type="VEuPathDB" id="FungiDB:PC110_g21378"/>
<dbReference type="EMBL" id="MJFZ01001402">
    <property type="protein sequence ID" value="RAW22179.1"/>
    <property type="molecule type" value="Genomic_DNA"/>
</dbReference>
<keyword evidence="3" id="KW-1185">Reference proteome</keyword>
<comment type="caution">
    <text evidence="2">The sequence shown here is derived from an EMBL/GenBank/DDBJ whole genome shotgun (WGS) entry which is preliminary data.</text>
</comment>
<sequence>MSDVAMADEENQGTRSTLIERLSDAVFEASKAHVQALT</sequence>
<protein>
    <submittedName>
        <fullName evidence="2">Uncharacterized protein</fullName>
    </submittedName>
</protein>
<proteinExistence type="predicted"/>
<reference evidence="2 3" key="1">
    <citation type="submission" date="2018-01" db="EMBL/GenBank/DDBJ databases">
        <title>Draft genome of the strawberry crown rot pathogen Phytophthora cactorum.</title>
        <authorList>
            <person name="Armitage A.D."/>
            <person name="Lysoe E."/>
            <person name="Nellist C.F."/>
            <person name="Harrison R.J."/>
            <person name="Brurberg M.B."/>
        </authorList>
    </citation>
    <scope>NUCLEOTIDE SEQUENCE [LARGE SCALE GENOMIC DNA]</scope>
    <source>
        <strain evidence="2 3">10300</strain>
    </source>
</reference>
<accession>A0A329RCL0</accession>
<gene>
    <name evidence="1" type="ORF">PC110_g21378</name>
    <name evidence="2" type="ORF">PC110_g21379</name>
</gene>
<dbReference type="AlphaFoldDB" id="A0A329RCL0"/>
<evidence type="ECO:0000313" key="1">
    <source>
        <dbReference type="EMBL" id="RAW22179.1"/>
    </source>
</evidence>
<evidence type="ECO:0000313" key="3">
    <source>
        <dbReference type="Proteomes" id="UP000251314"/>
    </source>
</evidence>
<name>A0A329RCL0_9STRA</name>
<organism evidence="2 3">
    <name type="scientific">Phytophthora cactorum</name>
    <dbReference type="NCBI Taxonomy" id="29920"/>
    <lineage>
        <taxon>Eukaryota</taxon>
        <taxon>Sar</taxon>
        <taxon>Stramenopiles</taxon>
        <taxon>Oomycota</taxon>
        <taxon>Peronosporomycetes</taxon>
        <taxon>Peronosporales</taxon>
        <taxon>Peronosporaceae</taxon>
        <taxon>Phytophthora</taxon>
    </lineage>
</organism>
<dbReference type="VEuPathDB" id="FungiDB:PC110_g21379"/>
<dbReference type="Proteomes" id="UP000251314">
    <property type="component" value="Unassembled WGS sequence"/>
</dbReference>